<dbReference type="GO" id="GO:0005737">
    <property type="term" value="C:cytoplasm"/>
    <property type="evidence" value="ECO:0007669"/>
    <property type="project" value="UniProtKB-ARBA"/>
</dbReference>
<organism evidence="12 13">
    <name type="scientific">Mycoplasmopsis columbinasalis</name>
    <dbReference type="NCBI Taxonomy" id="114880"/>
    <lineage>
        <taxon>Bacteria</taxon>
        <taxon>Bacillati</taxon>
        <taxon>Mycoplasmatota</taxon>
        <taxon>Mycoplasmoidales</taxon>
        <taxon>Metamycoplasmataceae</taxon>
        <taxon>Mycoplasmopsis</taxon>
    </lineage>
</organism>
<dbReference type="NCBIfam" id="TIGR01021">
    <property type="entry name" value="rpsE_bact"/>
    <property type="match status" value="1"/>
</dbReference>
<gene>
    <name evidence="8 12" type="primary">rpsE</name>
    <name evidence="12" type="ORF">NCTC10184_00249</name>
</gene>
<dbReference type="Pfam" id="PF00333">
    <property type="entry name" value="Ribosomal_S5"/>
    <property type="match status" value="1"/>
</dbReference>
<name>A0A449BA09_9BACT</name>
<dbReference type="InterPro" id="IPR005324">
    <property type="entry name" value="Ribosomal_uS5_C"/>
</dbReference>
<dbReference type="SUPFAM" id="SSF54211">
    <property type="entry name" value="Ribosomal protein S5 domain 2-like"/>
    <property type="match status" value="1"/>
</dbReference>
<dbReference type="Proteomes" id="UP000290876">
    <property type="component" value="Chromosome"/>
</dbReference>
<feature type="compositionally biased region" description="Basic and acidic residues" evidence="10">
    <location>
        <begin position="59"/>
        <end position="101"/>
    </location>
</feature>
<feature type="region of interest" description="Disordered" evidence="10">
    <location>
        <begin position="1"/>
        <end position="101"/>
    </location>
</feature>
<dbReference type="PANTHER" id="PTHR48277">
    <property type="entry name" value="MITOCHONDRIAL RIBOSOMAL PROTEIN S5"/>
    <property type="match status" value="1"/>
</dbReference>
<comment type="function">
    <text evidence="8">Located at the back of the 30S subunit body where it stabilizes the conformation of the head with respect to the body.</text>
</comment>
<comment type="function">
    <text evidence="8">With S4 and S12 plays an important role in translational accuracy.</text>
</comment>
<evidence type="ECO:0000313" key="13">
    <source>
        <dbReference type="Proteomes" id="UP000290876"/>
    </source>
</evidence>
<reference evidence="12 13" key="1">
    <citation type="submission" date="2019-01" db="EMBL/GenBank/DDBJ databases">
        <authorList>
            <consortium name="Pathogen Informatics"/>
        </authorList>
    </citation>
    <scope>NUCLEOTIDE SEQUENCE [LARGE SCALE GENOMIC DNA]</scope>
    <source>
        <strain evidence="12 13">NCTC10184</strain>
    </source>
</reference>
<dbReference type="OrthoDB" id="9809045at2"/>
<dbReference type="PROSITE" id="PS00585">
    <property type="entry name" value="RIBOSOMAL_S5"/>
    <property type="match status" value="1"/>
</dbReference>
<evidence type="ECO:0000256" key="1">
    <source>
        <dbReference type="ARBA" id="ARBA00008945"/>
    </source>
</evidence>
<comment type="similarity">
    <text evidence="1 8 9">Belongs to the universal ribosomal protein uS5 family.</text>
</comment>
<comment type="domain">
    <text evidence="8">The N-terminal domain interacts with the head of the 30S subunit; the C-terminal domain interacts with the body and contacts protein S4. The interaction surface between S4 and S5 is involved in control of translational fidelity.</text>
</comment>
<evidence type="ECO:0000256" key="4">
    <source>
        <dbReference type="ARBA" id="ARBA00022980"/>
    </source>
</evidence>
<keyword evidence="3 8" id="KW-0694">RNA-binding</keyword>
<protein>
    <recommendedName>
        <fullName evidence="6 8">Small ribosomal subunit protein uS5</fullName>
    </recommendedName>
</protein>
<dbReference type="Pfam" id="PF03719">
    <property type="entry name" value="Ribosomal_S5_C"/>
    <property type="match status" value="1"/>
</dbReference>
<keyword evidence="5 8" id="KW-0687">Ribonucleoprotein</keyword>
<dbReference type="FunFam" id="3.30.230.10:FF:000002">
    <property type="entry name" value="30S ribosomal protein S5"/>
    <property type="match status" value="1"/>
</dbReference>
<dbReference type="FunFam" id="3.30.160.20:FF:000001">
    <property type="entry name" value="30S ribosomal protein S5"/>
    <property type="match status" value="1"/>
</dbReference>
<dbReference type="InterPro" id="IPR005712">
    <property type="entry name" value="Ribosomal_uS5_bac-type"/>
</dbReference>
<evidence type="ECO:0000256" key="10">
    <source>
        <dbReference type="SAM" id="MobiDB-lite"/>
    </source>
</evidence>
<comment type="subunit">
    <text evidence="7 8">Part of the 30S ribosomal subunit. Contacts proteins S4 and S8.</text>
</comment>
<dbReference type="KEGG" id="mcob:NCTC10184_00249"/>
<evidence type="ECO:0000313" key="12">
    <source>
        <dbReference type="EMBL" id="VEU78030.1"/>
    </source>
</evidence>
<dbReference type="InterPro" id="IPR013810">
    <property type="entry name" value="Ribosomal_uS5_N"/>
</dbReference>
<dbReference type="PROSITE" id="PS50881">
    <property type="entry name" value="S5_DSRBD"/>
    <property type="match status" value="1"/>
</dbReference>
<dbReference type="InterPro" id="IPR018192">
    <property type="entry name" value="Ribosomal_uS5_N_CS"/>
</dbReference>
<feature type="compositionally biased region" description="Polar residues" evidence="10">
    <location>
        <begin position="1"/>
        <end position="12"/>
    </location>
</feature>
<dbReference type="GO" id="GO:0042254">
    <property type="term" value="P:ribosome biogenesis"/>
    <property type="evidence" value="ECO:0007669"/>
    <property type="project" value="UniProtKB-ARBA"/>
</dbReference>
<dbReference type="AlphaFoldDB" id="A0A449BA09"/>
<dbReference type="GO" id="GO:0015935">
    <property type="term" value="C:small ribosomal subunit"/>
    <property type="evidence" value="ECO:0007669"/>
    <property type="project" value="InterPro"/>
</dbReference>
<dbReference type="GO" id="GO:0019843">
    <property type="term" value="F:rRNA binding"/>
    <property type="evidence" value="ECO:0007669"/>
    <property type="project" value="UniProtKB-UniRule"/>
</dbReference>
<accession>A0A449BA09</accession>
<keyword evidence="4 8" id="KW-0689">Ribosomal protein</keyword>
<evidence type="ECO:0000256" key="9">
    <source>
        <dbReference type="RuleBase" id="RU003823"/>
    </source>
</evidence>
<evidence type="ECO:0000256" key="2">
    <source>
        <dbReference type="ARBA" id="ARBA00022730"/>
    </source>
</evidence>
<dbReference type="InterPro" id="IPR020568">
    <property type="entry name" value="Ribosomal_Su5_D2-typ_SF"/>
</dbReference>
<dbReference type="HAMAP" id="MF_01307_B">
    <property type="entry name" value="Ribosomal_uS5_B"/>
    <property type="match status" value="1"/>
</dbReference>
<dbReference type="SUPFAM" id="SSF54768">
    <property type="entry name" value="dsRNA-binding domain-like"/>
    <property type="match status" value="1"/>
</dbReference>
<dbReference type="InterPro" id="IPR000851">
    <property type="entry name" value="Ribosomal_uS5"/>
</dbReference>
<dbReference type="RefSeq" id="WP_129622881.1">
    <property type="nucleotide sequence ID" value="NZ_LR215043.1"/>
</dbReference>
<evidence type="ECO:0000256" key="6">
    <source>
        <dbReference type="ARBA" id="ARBA00035255"/>
    </source>
</evidence>
<evidence type="ECO:0000259" key="11">
    <source>
        <dbReference type="PROSITE" id="PS50881"/>
    </source>
</evidence>
<dbReference type="GO" id="GO:0003735">
    <property type="term" value="F:structural constituent of ribosome"/>
    <property type="evidence" value="ECO:0007669"/>
    <property type="project" value="UniProtKB-UniRule"/>
</dbReference>
<sequence>MAEVQKNQNLEQSTTSAAPKAAATREVVGKPQAPRGERPRRTPGEAGSAPRRFNGAPRPHGEAGDKRTPGEKPFRSFRRDGEGRRDKSKRGPRERHQDNDFSEKVVHISRVTKVVKGGRRFSFSAFVVVGNKKGQVGFGHGKANEVPDSIKKAVKDAKNNLVTVPIHKGITVPHITQAKFLASKVMLKPAPKGKGIVASNTVRAVVELAGYTDIYTKTYGSRSKANIVRATLKALSALRTPDQIAFIRDKKVEDLL</sequence>
<dbReference type="EMBL" id="LR215043">
    <property type="protein sequence ID" value="VEU78030.1"/>
    <property type="molecule type" value="Genomic_DNA"/>
</dbReference>
<evidence type="ECO:0000256" key="5">
    <source>
        <dbReference type="ARBA" id="ARBA00023274"/>
    </source>
</evidence>
<evidence type="ECO:0000256" key="8">
    <source>
        <dbReference type="HAMAP-Rule" id="MF_01307"/>
    </source>
</evidence>
<keyword evidence="13" id="KW-1185">Reference proteome</keyword>
<feature type="domain" description="S5 DRBM" evidence="11">
    <location>
        <begin position="101"/>
        <end position="164"/>
    </location>
</feature>
<feature type="compositionally biased region" description="Low complexity" evidence="10">
    <location>
        <begin position="13"/>
        <end position="24"/>
    </location>
</feature>
<dbReference type="GO" id="GO:0006412">
    <property type="term" value="P:translation"/>
    <property type="evidence" value="ECO:0007669"/>
    <property type="project" value="UniProtKB-UniRule"/>
</dbReference>
<dbReference type="Gene3D" id="3.30.160.20">
    <property type="match status" value="1"/>
</dbReference>
<dbReference type="PANTHER" id="PTHR48277:SF1">
    <property type="entry name" value="MITOCHONDRIAL RIBOSOMAL PROTEIN S5"/>
    <property type="match status" value="1"/>
</dbReference>
<dbReference type="Gene3D" id="3.30.230.10">
    <property type="match status" value="1"/>
</dbReference>
<keyword evidence="2 8" id="KW-0699">rRNA-binding</keyword>
<dbReference type="InterPro" id="IPR014721">
    <property type="entry name" value="Ribsml_uS5_D2-typ_fold_subgr"/>
</dbReference>
<evidence type="ECO:0000256" key="7">
    <source>
        <dbReference type="ARBA" id="ARBA00062000"/>
    </source>
</evidence>
<proteinExistence type="inferred from homology"/>
<evidence type="ECO:0000256" key="3">
    <source>
        <dbReference type="ARBA" id="ARBA00022884"/>
    </source>
</evidence>